<gene>
    <name evidence="1" type="ORF">AHMF7616_04941</name>
</gene>
<organism evidence="1 2">
    <name type="scientific">Adhaeribacter pallidiroseus</name>
    <dbReference type="NCBI Taxonomy" id="2072847"/>
    <lineage>
        <taxon>Bacteria</taxon>
        <taxon>Pseudomonadati</taxon>
        <taxon>Bacteroidota</taxon>
        <taxon>Cytophagia</taxon>
        <taxon>Cytophagales</taxon>
        <taxon>Hymenobacteraceae</taxon>
        <taxon>Adhaeribacter</taxon>
    </lineage>
</organism>
<dbReference type="EMBL" id="QASA01000001">
    <property type="protein sequence ID" value="RDC66310.1"/>
    <property type="molecule type" value="Genomic_DNA"/>
</dbReference>
<keyword evidence="2" id="KW-1185">Reference proteome</keyword>
<comment type="caution">
    <text evidence="1">The sequence shown here is derived from an EMBL/GenBank/DDBJ whole genome shotgun (WGS) entry which is preliminary data.</text>
</comment>
<proteinExistence type="predicted"/>
<dbReference type="Proteomes" id="UP000253919">
    <property type="component" value="Unassembled WGS sequence"/>
</dbReference>
<accession>A0A369QPJ8</accession>
<dbReference type="OrthoDB" id="9874691at2"/>
<reference evidence="1 2" key="1">
    <citation type="submission" date="2018-04" db="EMBL/GenBank/DDBJ databases">
        <title>Adhaeribacter sp. HMF7616 genome sequencing and assembly.</title>
        <authorList>
            <person name="Kang H."/>
            <person name="Kang J."/>
            <person name="Cha I."/>
            <person name="Kim H."/>
            <person name="Joh K."/>
        </authorList>
    </citation>
    <scope>NUCLEOTIDE SEQUENCE [LARGE SCALE GENOMIC DNA]</scope>
    <source>
        <strain evidence="1 2">HMF7616</strain>
    </source>
</reference>
<evidence type="ECO:0000313" key="1">
    <source>
        <dbReference type="EMBL" id="RDC66310.1"/>
    </source>
</evidence>
<dbReference type="AlphaFoldDB" id="A0A369QPJ8"/>
<dbReference type="RefSeq" id="WP_115375193.1">
    <property type="nucleotide sequence ID" value="NZ_QASA01000001.1"/>
</dbReference>
<sequence>MSTELIKSPSQLKYEAEKTEQELVSLLKNWKKKKSTLLTKLQVFRTEIKELDAVLAETELGYQAYQALLSPLASIATNNPVKLDQTLQTLTNQHLELSEWITSMLQAAGDLSSFNTNTETNRVFRARELHKNNTAHLRHKSREVYVALKTEKQSVADYAAHLTTLIQEKKAQFLLQIKTDGIGL</sequence>
<name>A0A369QPJ8_9BACT</name>
<evidence type="ECO:0000313" key="2">
    <source>
        <dbReference type="Proteomes" id="UP000253919"/>
    </source>
</evidence>
<protein>
    <submittedName>
        <fullName evidence="1">Uncharacterized protein</fullName>
    </submittedName>
</protein>